<reference evidence="1" key="1">
    <citation type="submission" date="2021-05" db="EMBL/GenBank/DDBJ databases">
        <authorList>
            <person name="Pan Q."/>
            <person name="Jouanno E."/>
            <person name="Zahm M."/>
            <person name="Klopp C."/>
            <person name="Cabau C."/>
            <person name="Louis A."/>
            <person name="Berthelot C."/>
            <person name="Parey E."/>
            <person name="Roest Crollius H."/>
            <person name="Montfort J."/>
            <person name="Robinson-Rechavi M."/>
            <person name="Bouchez O."/>
            <person name="Lampietro C."/>
            <person name="Lopez Roques C."/>
            <person name="Donnadieu C."/>
            <person name="Postlethwait J."/>
            <person name="Bobe J."/>
            <person name="Dillon D."/>
            <person name="Chandos A."/>
            <person name="von Hippel F."/>
            <person name="Guiguen Y."/>
        </authorList>
    </citation>
    <scope>NUCLEOTIDE SEQUENCE</scope>
    <source>
        <strain evidence="1">YG-Jan2019</strain>
    </source>
</reference>
<name>A0ACC2HGQ5_DALPE</name>
<gene>
    <name evidence="1" type="ORF">DPEC_G00022090</name>
</gene>
<organism evidence="1 2">
    <name type="scientific">Dallia pectoralis</name>
    <name type="common">Alaska blackfish</name>
    <dbReference type="NCBI Taxonomy" id="75939"/>
    <lineage>
        <taxon>Eukaryota</taxon>
        <taxon>Metazoa</taxon>
        <taxon>Chordata</taxon>
        <taxon>Craniata</taxon>
        <taxon>Vertebrata</taxon>
        <taxon>Euteleostomi</taxon>
        <taxon>Actinopterygii</taxon>
        <taxon>Neopterygii</taxon>
        <taxon>Teleostei</taxon>
        <taxon>Protacanthopterygii</taxon>
        <taxon>Esociformes</taxon>
        <taxon>Umbridae</taxon>
        <taxon>Dallia</taxon>
    </lineage>
</organism>
<comment type="caution">
    <text evidence="1">The sequence shown here is derived from an EMBL/GenBank/DDBJ whole genome shotgun (WGS) entry which is preliminary data.</text>
</comment>
<evidence type="ECO:0000313" key="1">
    <source>
        <dbReference type="EMBL" id="KAJ8015048.1"/>
    </source>
</evidence>
<proteinExistence type="predicted"/>
<accession>A0ACC2HGQ5</accession>
<dbReference type="Proteomes" id="UP001157502">
    <property type="component" value="Chromosome 2"/>
</dbReference>
<evidence type="ECO:0000313" key="2">
    <source>
        <dbReference type="Proteomes" id="UP001157502"/>
    </source>
</evidence>
<keyword evidence="2" id="KW-1185">Reference proteome</keyword>
<sequence length="792" mass="86604">MKILLFMNFISFIHSTMPQLFQILFMLCISTCQSQVKSSYSFKTDHNITIHSSQLVCSLPGPQGPDGNPGAAGSPGTMGPMGTPGKDGLDGRDGKMGERGVQGEHGTQGNPGKPGVKGPSGVVGKHGPRGQKGPRGAPGLAGLGGSKGEPGDLGQMGVPGGCNCNTNSARSAFSVTLTKSYPKERLPIPFNRILLNEGNNYNATTGKFVCSVPGIYFFSYDITLSKKHLAIGLVLNGLYKIKTFDGNTGSLDVASGSTVLRLKHHDQVWLQIFYSEQNGMFYDPFWTDSIFTGFLIYADQEYLLEDVGVKQRGLGVFPSERGVKLHPCGLLWMGKMERELQWWKGQLAVDIHQSLRIKELKLPAYRAHSPQMGMRRYFADLLAILSNRYQLCPTARHLAVYLLDLFMDHYDVAVKQLYVIALSCLLLASKFEEKEDRVPKLEQLNSLGFMCSLNLVLNKRDLIKMELLLLETFGWNLCMPTPAHFIDYYLHASVQDGDLYNGWPLSSMSKTKAFMDKYTHYFLEVSLQDHAFLSFRPSQVAAACVAASRICLQISPSWTTSLHLLTGYTWEHLTQCIQLMLLAHDNDVKEANKPKSASPLSQASSLQSHPSPSHHSPVPAIQRPASTSSSTTSTPQQLLFQSGPGGFSHLSQHSPSLSQLQALAESQALGPAVVNMSQDFLQSHRMGLLAGATAMTSTAGAFPSYPSLTSGLQHGGRMAPLALQGPISMQVALAAEPRHCLSMAYSGGYLGGPHHHHSFTAASCFDRQRQRRPKRKQMSKGGQEPVEVITLT</sequence>
<protein>
    <submittedName>
        <fullName evidence="1">Uncharacterized protein</fullName>
    </submittedName>
</protein>
<dbReference type="EMBL" id="CM055729">
    <property type="protein sequence ID" value="KAJ8015048.1"/>
    <property type="molecule type" value="Genomic_DNA"/>
</dbReference>